<comment type="similarity">
    <text evidence="2">Belongs to the UPF0173 family.</text>
</comment>
<accession>A0A150IYZ0</accession>
<evidence type="ECO:0000313" key="5">
    <source>
        <dbReference type="EMBL" id="KYC47593.1"/>
    </source>
</evidence>
<dbReference type="EMBL" id="LNJC01000017">
    <property type="protein sequence ID" value="KYC50210.1"/>
    <property type="molecule type" value="Genomic_DNA"/>
</dbReference>
<dbReference type="GO" id="GO:0016787">
    <property type="term" value="F:hydrolase activity"/>
    <property type="evidence" value="ECO:0007669"/>
    <property type="project" value="UniProtKB-UniRule"/>
</dbReference>
<dbReference type="Proteomes" id="UP000092403">
    <property type="component" value="Unassembled WGS sequence"/>
</dbReference>
<dbReference type="EMBL" id="LNGF01000020">
    <property type="protein sequence ID" value="KYC47593.1"/>
    <property type="molecule type" value="Genomic_DNA"/>
</dbReference>
<organism evidence="6 9">
    <name type="scientific">Candidatus Methanofastidiosum methylothiophilum</name>
    <dbReference type="NCBI Taxonomy" id="1705564"/>
    <lineage>
        <taxon>Archaea</taxon>
        <taxon>Methanobacteriati</taxon>
        <taxon>Methanobacteriota</taxon>
        <taxon>Stenosarchaea group</taxon>
        <taxon>Candidatus Methanofastidiosia</taxon>
        <taxon>Candidatus Methanofastidiosales</taxon>
        <taxon>Candidatus Methanofastidiosaceae</taxon>
        <taxon>Candidatus Methanofastidiosum</taxon>
    </lineage>
</organism>
<dbReference type="HAMAP" id="MF_00457">
    <property type="entry name" value="UPF0173"/>
    <property type="match status" value="1"/>
</dbReference>
<dbReference type="PATRIC" id="fig|1706436.3.peg.754"/>
<dbReference type="NCBIfam" id="NF001911">
    <property type="entry name" value="PRK00685.1"/>
    <property type="match status" value="1"/>
</dbReference>
<proteinExistence type="inferred from homology"/>
<keyword evidence="1 2" id="KW-0378">Hydrolase</keyword>
<feature type="domain" description="Metallo-beta-lactamase" evidence="3">
    <location>
        <begin position="7"/>
        <end position="193"/>
    </location>
</feature>
<reference evidence="7 8" key="1">
    <citation type="journal article" date="2016" name="ISME J.">
        <title>Chasing the elusive Euryarchaeota class WSA2: genomes reveal a uniquely fastidious methyl-reducing methanogen.</title>
        <authorList>
            <person name="Nobu M.K."/>
            <person name="Narihiro T."/>
            <person name="Kuroda K."/>
            <person name="Mei R."/>
            <person name="Liu W.T."/>
        </authorList>
    </citation>
    <scope>NUCLEOTIDE SEQUENCE [LARGE SCALE GENOMIC DNA]</scope>
    <source>
        <strain evidence="4">B03fssc0709_Meth_Bin005</strain>
        <strain evidence="5">B15fssc0709_Meth_Bin003</strain>
        <strain evidence="6">BMIXfssc0709_Meth_Bin006</strain>
    </source>
</reference>
<dbReference type="PANTHER" id="PTHR43546">
    <property type="entry name" value="UPF0173 METAL-DEPENDENT HYDROLASE MJ1163-RELATED"/>
    <property type="match status" value="1"/>
</dbReference>
<dbReference type="EMBL" id="LNGE01000016">
    <property type="protein sequence ID" value="KYC45521.1"/>
    <property type="molecule type" value="Genomic_DNA"/>
</dbReference>
<evidence type="ECO:0000313" key="8">
    <source>
        <dbReference type="Proteomes" id="UP000092401"/>
    </source>
</evidence>
<dbReference type="InterPro" id="IPR022877">
    <property type="entry name" value="UPF0173"/>
</dbReference>
<dbReference type="InterPro" id="IPR036866">
    <property type="entry name" value="RibonucZ/Hydroxyglut_hydro"/>
</dbReference>
<accession>A0A150IRI3</accession>
<evidence type="ECO:0000313" key="4">
    <source>
        <dbReference type="EMBL" id="KYC45521.1"/>
    </source>
</evidence>
<dbReference type="Proteomes" id="UP000091929">
    <property type="component" value="Unassembled WGS sequence"/>
</dbReference>
<dbReference type="SMART" id="SM00849">
    <property type="entry name" value="Lactamase_B"/>
    <property type="match status" value="1"/>
</dbReference>
<dbReference type="Pfam" id="PF12706">
    <property type="entry name" value="Lactamase_B_2"/>
    <property type="match status" value="1"/>
</dbReference>
<comment type="caution">
    <text evidence="6">The sequence shown here is derived from an EMBL/GenBank/DDBJ whole genome shotgun (WGS) entry which is preliminary data.</text>
</comment>
<dbReference type="PATRIC" id="fig|1706437.3.peg.1010"/>
<dbReference type="Gene3D" id="3.60.15.10">
    <property type="entry name" value="Ribonuclease Z/Hydroxyacylglutathione hydrolase-like"/>
    <property type="match status" value="1"/>
</dbReference>
<evidence type="ECO:0000313" key="7">
    <source>
        <dbReference type="Proteomes" id="UP000091929"/>
    </source>
</evidence>
<name>A0A150IYZ0_9EURY</name>
<dbReference type="InterPro" id="IPR001279">
    <property type="entry name" value="Metallo-B-lactamas"/>
</dbReference>
<dbReference type="AlphaFoldDB" id="A0A150IYZ0"/>
<gene>
    <name evidence="4" type="ORF">APG10_00746</name>
    <name evidence="5" type="ORF">APG11_00999</name>
    <name evidence="6" type="ORF">APG12_00932</name>
</gene>
<protein>
    <recommendedName>
        <fullName evidence="2">UPF0173 metal-dependent hydrolase APG10_00746</fullName>
    </recommendedName>
</protein>
<evidence type="ECO:0000313" key="9">
    <source>
        <dbReference type="Proteomes" id="UP000092403"/>
    </source>
</evidence>
<accession>A0A150IKJ9</accession>
<dbReference type="PANTHER" id="PTHR43546:SF3">
    <property type="entry name" value="UPF0173 METAL-DEPENDENT HYDROLASE MJ1163"/>
    <property type="match status" value="1"/>
</dbReference>
<dbReference type="SUPFAM" id="SSF56281">
    <property type="entry name" value="Metallo-hydrolase/oxidoreductase"/>
    <property type="match status" value="1"/>
</dbReference>
<dbReference type="Proteomes" id="UP000092401">
    <property type="component" value="Unassembled WGS sequence"/>
</dbReference>
<dbReference type="InterPro" id="IPR050114">
    <property type="entry name" value="UPF0173_UPF0282_UlaG_hydrolase"/>
</dbReference>
<sequence>MKIEYLGHSAFRITGSKTIIVDPFLNKNPRACLKASDIRKADIVLATHGHGDHLGDSIEICKNTGAVFVAIHELTLYAQENGITKTEGMNMGGTIEIDGIQITAVRADHSSCINVTDKGGYSGGNPIGFVVRDGNRAFYHAGDTGLFKDMKLIGELYKPDVSLLPIGSRYTMGPREAAYAAKYLKSKIIVPMHYNTTPLIRQNPSELKMFVNEFELDAEVKILEPGDYFEI</sequence>
<evidence type="ECO:0000256" key="1">
    <source>
        <dbReference type="ARBA" id="ARBA00022801"/>
    </source>
</evidence>
<evidence type="ECO:0000313" key="6">
    <source>
        <dbReference type="EMBL" id="KYC50210.1"/>
    </source>
</evidence>
<evidence type="ECO:0000259" key="3">
    <source>
        <dbReference type="SMART" id="SM00849"/>
    </source>
</evidence>
<dbReference type="PATRIC" id="fig|1706438.3.peg.942"/>
<evidence type="ECO:0000256" key="2">
    <source>
        <dbReference type="HAMAP-Rule" id="MF_00457"/>
    </source>
</evidence>